<dbReference type="Gene3D" id="3.90.1200.10">
    <property type="match status" value="1"/>
</dbReference>
<dbReference type="AlphaFoldDB" id="A0A7X2Z5L1"/>
<dbReference type="EMBL" id="WNZW01000012">
    <property type="protein sequence ID" value="MUG47423.1"/>
    <property type="molecule type" value="Genomic_DNA"/>
</dbReference>
<dbReference type="OrthoDB" id="156345at2"/>
<evidence type="ECO:0000259" key="2">
    <source>
        <dbReference type="Pfam" id="PF01636"/>
    </source>
</evidence>
<dbReference type="SUPFAM" id="SSF56112">
    <property type="entry name" value="Protein kinase-like (PK-like)"/>
    <property type="match status" value="1"/>
</dbReference>
<gene>
    <name evidence="3" type="ORF">GNP95_20955</name>
</gene>
<evidence type="ECO:0000313" key="3">
    <source>
        <dbReference type="EMBL" id="MUG47423.1"/>
    </source>
</evidence>
<dbReference type="PANTHER" id="PTHR21064">
    <property type="entry name" value="AMINOGLYCOSIDE PHOSPHOTRANSFERASE DOMAIN-CONTAINING PROTEIN-RELATED"/>
    <property type="match status" value="1"/>
</dbReference>
<comment type="similarity">
    <text evidence="1">Belongs to the pseudomonas-type ThrB family.</text>
</comment>
<name>A0A7X2Z5L1_9BACL</name>
<reference evidence="3 4" key="1">
    <citation type="submission" date="2019-11" db="EMBL/GenBank/DDBJ databases">
        <title>Draft genome sequences of five Paenibacillus species of dairy origin.</title>
        <authorList>
            <person name="Olajide A.M."/>
            <person name="Chen S."/>
            <person name="Lapointe G."/>
        </authorList>
    </citation>
    <scope>NUCLEOTIDE SEQUENCE [LARGE SCALE GENOMIC DNA]</scope>
    <source>
        <strain evidence="3 4">12CR55</strain>
    </source>
</reference>
<dbReference type="RefSeq" id="WP_155612799.1">
    <property type="nucleotide sequence ID" value="NZ_WNZW01000012.1"/>
</dbReference>
<dbReference type="InterPro" id="IPR002575">
    <property type="entry name" value="Aminoglycoside_PTrfase"/>
</dbReference>
<dbReference type="Proteomes" id="UP000447876">
    <property type="component" value="Unassembled WGS sequence"/>
</dbReference>
<organism evidence="3 4">
    <name type="scientific">Paenibacillus woosongensis</name>
    <dbReference type="NCBI Taxonomy" id="307580"/>
    <lineage>
        <taxon>Bacteria</taxon>
        <taxon>Bacillati</taxon>
        <taxon>Bacillota</taxon>
        <taxon>Bacilli</taxon>
        <taxon>Bacillales</taxon>
        <taxon>Paenibacillaceae</taxon>
        <taxon>Paenibacillus</taxon>
    </lineage>
</organism>
<dbReference type="InterPro" id="IPR011009">
    <property type="entry name" value="Kinase-like_dom_sf"/>
</dbReference>
<evidence type="ECO:0000313" key="4">
    <source>
        <dbReference type="Proteomes" id="UP000447876"/>
    </source>
</evidence>
<protein>
    <submittedName>
        <fullName evidence="3">Phosphotransferase</fullName>
    </submittedName>
</protein>
<dbReference type="Pfam" id="PF01636">
    <property type="entry name" value="APH"/>
    <property type="match status" value="1"/>
</dbReference>
<accession>A0A7X2Z5L1</accession>
<sequence>MLRLILEKYPPEYNGRIQQGASGWNNTTYFVEGRSRRSVLRIYETHQDLEKIRFEHIVLQALNDERTLNYQVPRPVRTNSGETTVRLEDGTERYACMFEYIEGTRLQGDESTAAQSFGEAAGEILSRLAEIDPGMQPSYRPYYELPQSYPICTREAVLEFCQQPPPPYMDLREPLGELGLAYQGVLERLDGLEKLPQQLIHGDLNYSNLLVSEDDPAQVTALLDFEFCTKDVRAMEPAVIISGLLGQGEDKDREAVNRFCQGFGSRVRLTGEELEAVPVLLRLRQIDVFLHFMSRFLQGTDGPEVLREQIRSTSAGLRQLERHGEWIKESLVRYIQV</sequence>
<proteinExistence type="inferred from homology"/>
<dbReference type="GO" id="GO:0019202">
    <property type="term" value="F:amino acid kinase activity"/>
    <property type="evidence" value="ECO:0007669"/>
    <property type="project" value="TreeGrafter"/>
</dbReference>
<comment type="caution">
    <text evidence="3">The sequence shown here is derived from an EMBL/GenBank/DDBJ whole genome shotgun (WGS) entry which is preliminary data.</text>
</comment>
<keyword evidence="3" id="KW-0808">Transferase</keyword>
<evidence type="ECO:0000256" key="1">
    <source>
        <dbReference type="ARBA" id="ARBA00038240"/>
    </source>
</evidence>
<dbReference type="InterPro" id="IPR050249">
    <property type="entry name" value="Pseudomonas-type_ThrB"/>
</dbReference>
<dbReference type="PANTHER" id="PTHR21064:SF6">
    <property type="entry name" value="AMINOGLYCOSIDE PHOSPHOTRANSFERASE DOMAIN-CONTAINING PROTEIN"/>
    <property type="match status" value="1"/>
</dbReference>
<feature type="domain" description="Aminoglycoside phosphotransferase" evidence="2">
    <location>
        <begin position="17"/>
        <end position="262"/>
    </location>
</feature>
<dbReference type="Gene3D" id="3.30.200.20">
    <property type="entry name" value="Phosphorylase Kinase, domain 1"/>
    <property type="match status" value="1"/>
</dbReference>